<organism evidence="6 7">
    <name type="scientific">Parabacteroides distasonis</name>
    <dbReference type="NCBI Taxonomy" id="823"/>
    <lineage>
        <taxon>Bacteria</taxon>
        <taxon>Pseudomonadati</taxon>
        <taxon>Bacteroidota</taxon>
        <taxon>Bacteroidia</taxon>
        <taxon>Bacteroidales</taxon>
        <taxon>Tannerellaceae</taxon>
        <taxon>Parabacteroides</taxon>
    </lineage>
</organism>
<dbReference type="SUPFAM" id="SSF52788">
    <property type="entry name" value="Phosphotyrosine protein phosphatases I"/>
    <property type="match status" value="1"/>
</dbReference>
<dbReference type="Proteomes" id="UP000095591">
    <property type="component" value="Unassembled WGS sequence"/>
</dbReference>
<feature type="domain" description="Phosphotyrosine protein phosphatase I" evidence="5">
    <location>
        <begin position="12"/>
        <end position="161"/>
    </location>
</feature>
<evidence type="ECO:0000256" key="1">
    <source>
        <dbReference type="ARBA" id="ARBA00011063"/>
    </source>
</evidence>
<evidence type="ECO:0000313" key="6">
    <source>
        <dbReference type="EMBL" id="CUN11731.1"/>
    </source>
</evidence>
<evidence type="ECO:0000313" key="7">
    <source>
        <dbReference type="Proteomes" id="UP000095591"/>
    </source>
</evidence>
<dbReference type="EMBL" id="CYXP01000004">
    <property type="protein sequence ID" value="CUN11731.1"/>
    <property type="molecule type" value="Genomic_DNA"/>
</dbReference>
<dbReference type="Pfam" id="PF01451">
    <property type="entry name" value="LMWPc"/>
    <property type="match status" value="1"/>
</dbReference>
<protein>
    <submittedName>
        <fullName evidence="6">Low molecular weight protein-tyrosine-phosphatase yfkJ</fullName>
        <ecNumber evidence="6">3.1.3.48</ecNumber>
    </submittedName>
</protein>
<comment type="similarity">
    <text evidence="1">Belongs to the low molecular weight phosphotyrosine protein phosphatase family.</text>
</comment>
<dbReference type="InterPro" id="IPR036196">
    <property type="entry name" value="Ptyr_pPase_sf"/>
</dbReference>
<dbReference type="PANTHER" id="PTHR47439">
    <property type="entry name" value="LOW MOLECULAR WEIGHT PHOSPHOTYROSINE PROTEIN PHOSPHATASE-RELATED"/>
    <property type="match status" value="1"/>
</dbReference>
<dbReference type="InterPro" id="IPR017867">
    <property type="entry name" value="Tyr_phospatase_low_mol_wt"/>
</dbReference>
<dbReference type="PANTHER" id="PTHR47439:SF1">
    <property type="entry name" value="ACID PHOSPHATASE"/>
    <property type="match status" value="1"/>
</dbReference>
<reference evidence="6 7" key="1">
    <citation type="submission" date="2015-09" db="EMBL/GenBank/DDBJ databases">
        <authorList>
            <consortium name="Pathogen Informatics"/>
        </authorList>
    </citation>
    <scope>NUCLEOTIDE SEQUENCE [LARGE SCALE GENOMIC DNA]</scope>
    <source>
        <strain evidence="6 7">2789STDY5608872</strain>
    </source>
</reference>
<dbReference type="PRINTS" id="PR00719">
    <property type="entry name" value="LMWPTPASE"/>
</dbReference>
<dbReference type="SMART" id="SM00226">
    <property type="entry name" value="LMWPc"/>
    <property type="match status" value="1"/>
</dbReference>
<evidence type="ECO:0000256" key="4">
    <source>
        <dbReference type="PIRSR" id="PIRSR617867-1"/>
    </source>
</evidence>
<name>A0A173U9X7_PARDI</name>
<accession>A0A173U9X7</accession>
<dbReference type="CDD" id="cd16343">
    <property type="entry name" value="LMWPTP"/>
    <property type="match status" value="1"/>
</dbReference>
<keyword evidence="2 6" id="KW-0378">Hydrolase</keyword>
<dbReference type="InterPro" id="IPR052995">
    <property type="entry name" value="LMW-PTP"/>
</dbReference>
<dbReference type="FunFam" id="3.40.50.2300:FF:000113">
    <property type="entry name" value="Low molecular weight protein-tyrosine-phosphatase"/>
    <property type="match status" value="1"/>
</dbReference>
<keyword evidence="3" id="KW-0904">Protein phosphatase</keyword>
<gene>
    <name evidence="6" type="primary">yfkJ</name>
    <name evidence="6" type="ORF">ERS852429_02015</name>
</gene>
<dbReference type="GO" id="GO:0004725">
    <property type="term" value="F:protein tyrosine phosphatase activity"/>
    <property type="evidence" value="ECO:0007669"/>
    <property type="project" value="UniProtKB-EC"/>
</dbReference>
<feature type="active site" evidence="4">
    <location>
        <position position="24"/>
    </location>
</feature>
<evidence type="ECO:0000256" key="2">
    <source>
        <dbReference type="ARBA" id="ARBA00022801"/>
    </source>
</evidence>
<feature type="active site" description="Proton donor" evidence="4">
    <location>
        <position position="135"/>
    </location>
</feature>
<feature type="active site" description="Nucleophile" evidence="4">
    <location>
        <position position="18"/>
    </location>
</feature>
<proteinExistence type="inferred from homology"/>
<dbReference type="RefSeq" id="WP_172681038.1">
    <property type="nucleotide sequence ID" value="NZ_CDRH01000029.1"/>
</dbReference>
<dbReference type="InterPro" id="IPR023485">
    <property type="entry name" value="Ptyr_pPase"/>
</dbReference>
<dbReference type="EC" id="3.1.3.48" evidence="6"/>
<evidence type="ECO:0000259" key="5">
    <source>
        <dbReference type="SMART" id="SM00226"/>
    </source>
</evidence>
<dbReference type="AlphaFoldDB" id="A0A173U9X7"/>
<evidence type="ECO:0000256" key="3">
    <source>
        <dbReference type="ARBA" id="ARBA00022912"/>
    </source>
</evidence>
<sequence length="170" mass="19380">MERSLVMKEEKVRLLFVCLGNICRSPSAEAVMKKLVKDAGLGDRIEIDSAGITGYHEGDRADSRMRAHAARRGYVLDSISRPVRQWDFHDFDLIIGMDDQNITDLKRMAPDLESVAKIHRMTEFSRNKLYDHVPDPYYSGAEGFELVLDLLEDACAGLLEYLGEEMEIRK</sequence>
<dbReference type="Gene3D" id="3.40.50.2300">
    <property type="match status" value="1"/>
</dbReference>